<proteinExistence type="predicted"/>
<dbReference type="InterPro" id="IPR019775">
    <property type="entry name" value="WD40_repeat_CS"/>
</dbReference>
<name>A0AAV9IS27_CYACA</name>
<dbReference type="AlphaFoldDB" id="A0AAV9IS27"/>
<sequence length="382" mass="40828">MDLEGAPRPVAVLRGHLGEPTALCFALQRCSHSPSSDAAVTLWSGAADGELRLWRTDTQETVARLPHAHSAGVLAVQVPRQDASLVYSQGRDGRVVLWDVHRLQTVANGPATASSSVPSEETVLLPQSFGFCRMLLFDDDDAAGRYLATAADDPAGHHSVCLWDVRCRATTPVQRLYPAGHGDATDTPTSSVMCLSLAAGRRNGLLAAGYEDSSVCIWDRRMADGKPLAHLQHVHDHEPITSVSIGWEASGATTAVPTVVTAGMDARLVYVQPAADSLVGWRAVAQTPLPCAGVSQVRYRPCDDRIVAASGHDGHIRVYSARRGHRLLAVLRHHHGAVQALEFCPDRSLMASGGSDRHIALWDVYAMGAPAARDVAQYANVG</sequence>
<protein>
    <submittedName>
        <fullName evidence="4">Uncharacterized protein</fullName>
    </submittedName>
</protein>
<dbReference type="Proteomes" id="UP001301350">
    <property type="component" value="Unassembled WGS sequence"/>
</dbReference>
<evidence type="ECO:0000313" key="5">
    <source>
        <dbReference type="Proteomes" id="UP001301350"/>
    </source>
</evidence>
<dbReference type="InterPro" id="IPR036322">
    <property type="entry name" value="WD40_repeat_dom_sf"/>
</dbReference>
<evidence type="ECO:0000256" key="3">
    <source>
        <dbReference type="PROSITE-ProRule" id="PRU00221"/>
    </source>
</evidence>
<dbReference type="PROSITE" id="PS00678">
    <property type="entry name" value="WD_REPEATS_1"/>
    <property type="match status" value="1"/>
</dbReference>
<feature type="repeat" description="WD" evidence="3">
    <location>
        <begin position="331"/>
        <end position="364"/>
    </location>
</feature>
<dbReference type="InterPro" id="IPR015943">
    <property type="entry name" value="WD40/YVTN_repeat-like_dom_sf"/>
</dbReference>
<organism evidence="4 5">
    <name type="scientific">Cyanidium caldarium</name>
    <name type="common">Red alga</name>
    <dbReference type="NCBI Taxonomy" id="2771"/>
    <lineage>
        <taxon>Eukaryota</taxon>
        <taxon>Rhodophyta</taxon>
        <taxon>Bangiophyceae</taxon>
        <taxon>Cyanidiales</taxon>
        <taxon>Cyanidiaceae</taxon>
        <taxon>Cyanidium</taxon>
    </lineage>
</organism>
<comment type="caution">
    <text evidence="4">The sequence shown here is derived from an EMBL/GenBank/DDBJ whole genome shotgun (WGS) entry which is preliminary data.</text>
</comment>
<dbReference type="Pfam" id="PF00400">
    <property type="entry name" value="WD40"/>
    <property type="match status" value="2"/>
</dbReference>
<dbReference type="Gene3D" id="2.130.10.10">
    <property type="entry name" value="YVTN repeat-like/Quinoprotein amine dehydrogenase"/>
    <property type="match status" value="3"/>
</dbReference>
<dbReference type="InterPro" id="IPR001680">
    <property type="entry name" value="WD40_rpt"/>
</dbReference>
<reference evidence="4 5" key="1">
    <citation type="submission" date="2022-07" db="EMBL/GenBank/DDBJ databases">
        <title>Genome-wide signatures of adaptation to extreme environments.</title>
        <authorList>
            <person name="Cho C.H."/>
            <person name="Yoon H.S."/>
        </authorList>
    </citation>
    <scope>NUCLEOTIDE SEQUENCE [LARGE SCALE GENOMIC DNA]</scope>
    <source>
        <strain evidence="4 5">DBV 063 E5</strain>
    </source>
</reference>
<keyword evidence="5" id="KW-1185">Reference proteome</keyword>
<accession>A0AAV9IS27</accession>
<evidence type="ECO:0000256" key="1">
    <source>
        <dbReference type="ARBA" id="ARBA00022574"/>
    </source>
</evidence>
<dbReference type="SMART" id="SM00320">
    <property type="entry name" value="WD40"/>
    <property type="match status" value="5"/>
</dbReference>
<feature type="repeat" description="WD" evidence="3">
    <location>
        <begin position="66"/>
        <end position="108"/>
    </location>
</feature>
<evidence type="ECO:0000313" key="4">
    <source>
        <dbReference type="EMBL" id="KAK4534949.1"/>
    </source>
</evidence>
<dbReference type="PANTHER" id="PTHR19854">
    <property type="entry name" value="TRANSDUCIN BETA-LIKE 3"/>
    <property type="match status" value="1"/>
</dbReference>
<dbReference type="SUPFAM" id="SSF50978">
    <property type="entry name" value="WD40 repeat-like"/>
    <property type="match status" value="1"/>
</dbReference>
<dbReference type="EMBL" id="JANCYW010000003">
    <property type="protein sequence ID" value="KAK4534949.1"/>
    <property type="molecule type" value="Genomic_DNA"/>
</dbReference>
<dbReference type="PROSITE" id="PS50294">
    <property type="entry name" value="WD_REPEATS_REGION"/>
    <property type="match status" value="1"/>
</dbReference>
<keyword evidence="1 3" id="KW-0853">WD repeat</keyword>
<dbReference type="PANTHER" id="PTHR19854:SF1">
    <property type="entry name" value="GUANINE NUCLEOTIDE-BINDING PROTEIN SUBUNIT BETA-LIKE PROTEIN 1"/>
    <property type="match status" value="1"/>
</dbReference>
<dbReference type="PROSITE" id="PS50082">
    <property type="entry name" value="WD_REPEATS_2"/>
    <property type="match status" value="2"/>
</dbReference>
<evidence type="ECO:0000256" key="2">
    <source>
        <dbReference type="ARBA" id="ARBA00022737"/>
    </source>
</evidence>
<gene>
    <name evidence="4" type="ORF">CDCA_CDCA03G0974</name>
</gene>
<keyword evidence="2" id="KW-0677">Repeat</keyword>